<keyword evidence="5" id="KW-0762">Sugar transport</keyword>
<reference evidence="12 13" key="1">
    <citation type="submission" date="2018-07" db="EMBL/GenBank/DDBJ databases">
        <title>Genomic Encyclopedia of Type Strains, Phase III (KMG-III): the genomes of soil and plant-associated and newly described type strains.</title>
        <authorList>
            <person name="Whitman W."/>
        </authorList>
    </citation>
    <scope>NUCLEOTIDE SEQUENCE [LARGE SCALE GENOMIC DNA]</scope>
    <source>
        <strain evidence="12 13">31-25a</strain>
    </source>
</reference>
<evidence type="ECO:0000256" key="4">
    <source>
        <dbReference type="ARBA" id="ARBA00022475"/>
    </source>
</evidence>
<dbReference type="InterPro" id="IPR050107">
    <property type="entry name" value="ABC_carbohydrate_import_ATPase"/>
</dbReference>
<accession>A0A368YHB5</accession>
<name>A0A368YHB5_9HYPH</name>
<evidence type="ECO:0000256" key="10">
    <source>
        <dbReference type="ARBA" id="ARBA00023136"/>
    </source>
</evidence>
<gene>
    <name evidence="12" type="ORF">C7476_12729</name>
</gene>
<comment type="subcellular location">
    <subcellularLocation>
        <location evidence="1">Cell membrane</location>
        <topology evidence="1">Peripheral membrane protein</topology>
    </subcellularLocation>
</comment>
<evidence type="ECO:0000256" key="7">
    <source>
        <dbReference type="ARBA" id="ARBA00022741"/>
    </source>
</evidence>
<evidence type="ECO:0000313" key="12">
    <source>
        <dbReference type="EMBL" id="RCW78277.1"/>
    </source>
</evidence>
<keyword evidence="10" id="KW-0472">Membrane</keyword>
<keyword evidence="13" id="KW-1185">Reference proteome</keyword>
<protein>
    <submittedName>
        <fullName evidence="12">Monosaccharide ABC transporter ATP-binding protein (CUT2 family)</fullName>
    </submittedName>
</protein>
<dbReference type="InterPro" id="IPR027417">
    <property type="entry name" value="P-loop_NTPase"/>
</dbReference>
<keyword evidence="4" id="KW-1003">Cell membrane</keyword>
<dbReference type="PROSITE" id="PS50893">
    <property type="entry name" value="ABC_TRANSPORTER_2"/>
    <property type="match status" value="2"/>
</dbReference>
<dbReference type="Pfam" id="PF00005">
    <property type="entry name" value="ABC_tran"/>
    <property type="match status" value="2"/>
</dbReference>
<dbReference type="CDD" id="cd03216">
    <property type="entry name" value="ABC_Carb_Monos_I"/>
    <property type="match status" value="1"/>
</dbReference>
<dbReference type="PANTHER" id="PTHR43790:SF9">
    <property type="entry name" value="GALACTOFURANOSE TRANSPORTER ATP-BINDING PROTEIN YTFR"/>
    <property type="match status" value="1"/>
</dbReference>
<dbReference type="PANTHER" id="PTHR43790">
    <property type="entry name" value="CARBOHYDRATE TRANSPORT ATP-BINDING PROTEIN MG119-RELATED"/>
    <property type="match status" value="1"/>
</dbReference>
<dbReference type="GO" id="GO:0016887">
    <property type="term" value="F:ATP hydrolysis activity"/>
    <property type="evidence" value="ECO:0007669"/>
    <property type="project" value="InterPro"/>
</dbReference>
<keyword evidence="6" id="KW-0677">Repeat</keyword>
<proteinExistence type="inferred from homology"/>
<dbReference type="AlphaFoldDB" id="A0A368YHB5"/>
<dbReference type="InterPro" id="IPR017871">
    <property type="entry name" value="ABC_transporter-like_CS"/>
</dbReference>
<dbReference type="CDD" id="cd03215">
    <property type="entry name" value="ABC_Carb_Monos_II"/>
    <property type="match status" value="1"/>
</dbReference>
<evidence type="ECO:0000256" key="3">
    <source>
        <dbReference type="ARBA" id="ARBA00022448"/>
    </source>
</evidence>
<dbReference type="PROSITE" id="PS00211">
    <property type="entry name" value="ABC_TRANSPORTER_1"/>
    <property type="match status" value="1"/>
</dbReference>
<feature type="domain" description="ABC transporter" evidence="11">
    <location>
        <begin position="272"/>
        <end position="516"/>
    </location>
</feature>
<feature type="domain" description="ABC transporter" evidence="11">
    <location>
        <begin position="20"/>
        <end position="255"/>
    </location>
</feature>
<evidence type="ECO:0000256" key="1">
    <source>
        <dbReference type="ARBA" id="ARBA00004202"/>
    </source>
</evidence>
<dbReference type="InterPro" id="IPR003593">
    <property type="entry name" value="AAA+_ATPase"/>
</dbReference>
<keyword evidence="9" id="KW-1278">Translocase</keyword>
<evidence type="ECO:0000256" key="6">
    <source>
        <dbReference type="ARBA" id="ARBA00022737"/>
    </source>
</evidence>
<dbReference type="GO" id="GO:0005886">
    <property type="term" value="C:plasma membrane"/>
    <property type="evidence" value="ECO:0007669"/>
    <property type="project" value="UniProtKB-SubCell"/>
</dbReference>
<dbReference type="GO" id="GO:0005524">
    <property type="term" value="F:ATP binding"/>
    <property type="evidence" value="ECO:0007669"/>
    <property type="project" value="UniProtKB-KW"/>
</dbReference>
<evidence type="ECO:0000259" key="11">
    <source>
        <dbReference type="PROSITE" id="PS50893"/>
    </source>
</evidence>
<dbReference type="SUPFAM" id="SSF52540">
    <property type="entry name" value="P-loop containing nucleoside triphosphate hydrolases"/>
    <property type="match status" value="2"/>
</dbReference>
<keyword evidence="3" id="KW-0813">Transport</keyword>
<evidence type="ECO:0000313" key="13">
    <source>
        <dbReference type="Proteomes" id="UP000253324"/>
    </source>
</evidence>
<keyword evidence="8 12" id="KW-0067">ATP-binding</keyword>
<evidence type="ECO:0000256" key="8">
    <source>
        <dbReference type="ARBA" id="ARBA00022840"/>
    </source>
</evidence>
<comment type="similarity">
    <text evidence="2">Belongs to the ABC transporter superfamily.</text>
</comment>
<sequence>MPEPFDAFRIGFAMNTDSLLSMTGIDKRFAGIPALSGASFAVGRGEVHALIGQNGAGKSTLIKVLTGYYKRDAGEVVFDGKPFEVSSPQQAQASGISTIYQEINLVPYRSITENICLGREARRYGLLDWKRMHQEAEALLRRFNVRADVRRPLLEFNTATQQMVAIARAIGFSAKLVIMDEPTSSLDEREVAVLFNVIRQLKQEGVSVVFVSHKLDELYEVCDRVTIMRDGRTVKTAAMNEIDKIGLVSAMLGRAIERAEGHATAFSDRDEKKIGKVLLSAENLAINQIVQDVSFSVRSGEIAGFAGLLGAGRTETARLVFGIDRPRAGTMTFNGHNFNPHKPSDAIAAGMGFCTEDRKSEGIVPDMSVAENMMLALMPKLSKSGVIDEKAQRDIVERFIRQLGIKCSGPDQKVRELSGGNQQKVLLGRWLAMNPRLLILDEPTRGIDIGAKGEIQALIKTLADQGLAVLMISSELEEVIEGADRVFVLREGISVAEFDRDDATEDAVMSAMAHGSAPTIAEAAA</sequence>
<comment type="caution">
    <text evidence="12">The sequence shown here is derived from an EMBL/GenBank/DDBJ whole genome shotgun (WGS) entry which is preliminary data.</text>
</comment>
<keyword evidence="7" id="KW-0547">Nucleotide-binding</keyword>
<dbReference type="SMART" id="SM00382">
    <property type="entry name" value="AAA"/>
    <property type="match status" value="2"/>
</dbReference>
<evidence type="ECO:0000256" key="2">
    <source>
        <dbReference type="ARBA" id="ARBA00005417"/>
    </source>
</evidence>
<dbReference type="Gene3D" id="3.40.50.300">
    <property type="entry name" value="P-loop containing nucleotide triphosphate hydrolases"/>
    <property type="match status" value="2"/>
</dbReference>
<organism evidence="12 13">
    <name type="scientific">Phyllobacterium bourgognense</name>
    <dbReference type="NCBI Taxonomy" id="314236"/>
    <lineage>
        <taxon>Bacteria</taxon>
        <taxon>Pseudomonadati</taxon>
        <taxon>Pseudomonadota</taxon>
        <taxon>Alphaproteobacteria</taxon>
        <taxon>Hyphomicrobiales</taxon>
        <taxon>Phyllobacteriaceae</taxon>
        <taxon>Phyllobacterium</taxon>
    </lineage>
</organism>
<dbReference type="FunFam" id="3.40.50.300:FF:000127">
    <property type="entry name" value="Ribose import ATP-binding protein RbsA"/>
    <property type="match status" value="1"/>
</dbReference>
<dbReference type="InterPro" id="IPR003439">
    <property type="entry name" value="ABC_transporter-like_ATP-bd"/>
</dbReference>
<dbReference type="EMBL" id="QPJM01000027">
    <property type="protein sequence ID" value="RCW78277.1"/>
    <property type="molecule type" value="Genomic_DNA"/>
</dbReference>
<evidence type="ECO:0000256" key="5">
    <source>
        <dbReference type="ARBA" id="ARBA00022597"/>
    </source>
</evidence>
<dbReference type="Proteomes" id="UP000253324">
    <property type="component" value="Unassembled WGS sequence"/>
</dbReference>
<evidence type="ECO:0000256" key="9">
    <source>
        <dbReference type="ARBA" id="ARBA00022967"/>
    </source>
</evidence>